<evidence type="ECO:0000256" key="1">
    <source>
        <dbReference type="ARBA" id="ARBA00023015"/>
    </source>
</evidence>
<accession>A0A8D4C6I5</accession>
<keyword evidence="2" id="KW-0238">DNA-binding</keyword>
<dbReference type="KEGG" id="pbm:CL52_10110"/>
<evidence type="ECO:0000256" key="3">
    <source>
        <dbReference type="ARBA" id="ARBA00023163"/>
    </source>
</evidence>
<feature type="domain" description="HTH araC/xylS-type" evidence="4">
    <location>
        <begin position="249"/>
        <end position="347"/>
    </location>
</feature>
<dbReference type="GO" id="GO:0000976">
    <property type="term" value="F:transcription cis-regulatory region binding"/>
    <property type="evidence" value="ECO:0007669"/>
    <property type="project" value="TreeGrafter"/>
</dbReference>
<dbReference type="SMART" id="SM00342">
    <property type="entry name" value="HTH_ARAC"/>
    <property type="match status" value="1"/>
</dbReference>
<dbReference type="GO" id="GO:0003700">
    <property type="term" value="F:DNA-binding transcription factor activity"/>
    <property type="evidence" value="ECO:0007669"/>
    <property type="project" value="InterPro"/>
</dbReference>
<reference evidence="5 6" key="2">
    <citation type="journal article" name="Genome Announc.">
        <title>Complete Genome Sequence of Pseudomonas balearica DSM 6083T.</title>
        <authorList>
            <person name="Bennasar-Figueras A."/>
            <person name="Salva-Serra F."/>
            <person name="Jaen-Luchoro D."/>
            <person name="Segui C."/>
            <person name="Aliaga F."/>
            <person name="Busquets A."/>
            <person name="Gomila M."/>
            <person name="Moore E.R."/>
            <person name="Lalucat J."/>
        </authorList>
    </citation>
    <scope>NUCLEOTIDE SEQUENCE [LARGE SCALE GENOMIC DNA]</scope>
    <source>
        <strain evidence="6">DSM 6083</strain>
    </source>
</reference>
<dbReference type="InterPro" id="IPR009057">
    <property type="entry name" value="Homeodomain-like_sf"/>
</dbReference>
<protein>
    <submittedName>
        <fullName evidence="5">AraC family transcriptional regulator</fullName>
    </submittedName>
</protein>
<dbReference type="InterPro" id="IPR018060">
    <property type="entry name" value="HTH_AraC"/>
</dbReference>
<dbReference type="SUPFAM" id="SSF46689">
    <property type="entry name" value="Homeodomain-like"/>
    <property type="match status" value="1"/>
</dbReference>
<dbReference type="PANTHER" id="PTHR47894:SF1">
    <property type="entry name" value="HTH-TYPE TRANSCRIPTIONAL REGULATOR VQSM"/>
    <property type="match status" value="1"/>
</dbReference>
<dbReference type="RefSeq" id="WP_043220278.1">
    <property type="nucleotide sequence ID" value="NZ_CP007511.1"/>
</dbReference>
<reference evidence="6" key="1">
    <citation type="submission" date="2014-03" db="EMBL/GenBank/DDBJ databases">
        <title>Complete genome of Pseudomonas balearica DSM 6083T, a sewage water isolate from an enrichment with 2-methylnaphthalene.</title>
        <authorList>
            <person name="Salva-Serra F."/>
            <person name="Jaen-Luchoro D."/>
            <person name="Busquets A."/>
            <person name="Pena A."/>
            <person name="Gomila M."/>
            <person name="Bosch R."/>
            <person name="Nogales B."/>
            <person name="Garcia-Valdes E."/>
            <person name="Lalucat J."/>
            <person name="Bennasar A."/>
        </authorList>
    </citation>
    <scope>NUCLEOTIDE SEQUENCE [LARGE SCALE GENOMIC DNA]</scope>
    <source>
        <strain evidence="6">DSM 6083</strain>
    </source>
</reference>
<gene>
    <name evidence="5" type="ORF">CL52_10110</name>
</gene>
<evidence type="ECO:0000259" key="4">
    <source>
        <dbReference type="PROSITE" id="PS01124"/>
    </source>
</evidence>
<organism evidence="5 6">
    <name type="scientific">Stutzerimonas balearica DSM 6083</name>
    <dbReference type="NCBI Taxonomy" id="1123016"/>
    <lineage>
        <taxon>Bacteria</taxon>
        <taxon>Pseudomonadati</taxon>
        <taxon>Pseudomonadota</taxon>
        <taxon>Gammaproteobacteria</taxon>
        <taxon>Pseudomonadales</taxon>
        <taxon>Pseudomonadaceae</taxon>
        <taxon>Stutzerimonas</taxon>
    </lineage>
</organism>
<evidence type="ECO:0000313" key="6">
    <source>
        <dbReference type="Proteomes" id="UP000031271"/>
    </source>
</evidence>
<dbReference type="InterPro" id="IPR020449">
    <property type="entry name" value="Tscrpt_reg_AraC-type_HTH"/>
</dbReference>
<dbReference type="PRINTS" id="PR00032">
    <property type="entry name" value="HTHARAC"/>
</dbReference>
<dbReference type="EMBL" id="CP007511">
    <property type="protein sequence ID" value="AJE15383.1"/>
    <property type="molecule type" value="Genomic_DNA"/>
</dbReference>
<proteinExistence type="predicted"/>
<dbReference type="GO" id="GO:0005829">
    <property type="term" value="C:cytosol"/>
    <property type="evidence" value="ECO:0007669"/>
    <property type="project" value="TreeGrafter"/>
</dbReference>
<dbReference type="PANTHER" id="PTHR47894">
    <property type="entry name" value="HTH-TYPE TRANSCRIPTIONAL REGULATOR GADX"/>
    <property type="match status" value="1"/>
</dbReference>
<dbReference type="Proteomes" id="UP000031271">
    <property type="component" value="Chromosome"/>
</dbReference>
<evidence type="ECO:0000313" key="5">
    <source>
        <dbReference type="EMBL" id="AJE15383.1"/>
    </source>
</evidence>
<dbReference type="GeneID" id="77260268"/>
<keyword evidence="3" id="KW-0804">Transcription</keyword>
<dbReference type="Pfam" id="PF12833">
    <property type="entry name" value="HTH_18"/>
    <property type="match status" value="1"/>
</dbReference>
<dbReference type="PROSITE" id="PS01124">
    <property type="entry name" value="HTH_ARAC_FAMILY_2"/>
    <property type="match status" value="1"/>
</dbReference>
<dbReference type="AlphaFoldDB" id="A0A8D4C6I5"/>
<dbReference type="Pfam" id="PF12625">
    <property type="entry name" value="Arabinose_bd"/>
    <property type="match status" value="1"/>
</dbReference>
<evidence type="ECO:0000256" key="2">
    <source>
        <dbReference type="ARBA" id="ARBA00023125"/>
    </source>
</evidence>
<name>A0A8D4C6I5_9GAMM</name>
<sequence>MNPLPESFALHDSASTAERDSISVRLVQQALLAFTDAGRSPAQLLESLGLSSACLAEPDGRVSVDYYRRMWLGLAERFDDEFFGMDARRLRSGSFVFISRCCVAQPTLEAALRQMLRFYGLTLERFRGRLVRRHSLAEIVLEEGACTPGRAFAYFTFWMLVHGLACWLVGRRIPLLAVESRCAEPDYTDDYRVMFSENLRFSQASTRIIFAAEVLDLPIRRSEEELRAFLQDAPANILVRYRDSSSLASRIKQLLRERPADRWPDSQTLAGELCMSPATLRRRLAEAGQPYQGIKDAVRRELATRWLADAALSYAEIAERLGFADVSSFYKAFRKWSGTNPGHYRTLILGTADE</sequence>
<dbReference type="InterPro" id="IPR032687">
    <property type="entry name" value="AraC-type_N"/>
</dbReference>
<keyword evidence="1" id="KW-0805">Transcription regulation</keyword>
<dbReference type="Gene3D" id="1.10.10.60">
    <property type="entry name" value="Homeodomain-like"/>
    <property type="match status" value="1"/>
</dbReference>